<dbReference type="PANTHER" id="PTHR43877">
    <property type="entry name" value="AMINOALKYLPHOSPHONATE N-ACETYLTRANSFERASE-RELATED-RELATED"/>
    <property type="match status" value="1"/>
</dbReference>
<comment type="caution">
    <text evidence="4">The sequence shown here is derived from an EMBL/GenBank/DDBJ whole genome shotgun (WGS) entry which is preliminary data.</text>
</comment>
<organism evidence="4 5">
    <name type="scientific">Pseudoroseicyclus aestuarii</name>
    <dbReference type="NCBI Taxonomy" id="1795041"/>
    <lineage>
        <taxon>Bacteria</taxon>
        <taxon>Pseudomonadati</taxon>
        <taxon>Pseudomonadota</taxon>
        <taxon>Alphaproteobacteria</taxon>
        <taxon>Rhodobacterales</taxon>
        <taxon>Paracoccaceae</taxon>
        <taxon>Pseudoroseicyclus</taxon>
    </lineage>
</organism>
<keyword evidence="1 4" id="KW-0808">Transferase</keyword>
<dbReference type="SUPFAM" id="SSF55729">
    <property type="entry name" value="Acyl-CoA N-acyltransferases (Nat)"/>
    <property type="match status" value="1"/>
</dbReference>
<dbReference type="InterPro" id="IPR016181">
    <property type="entry name" value="Acyl_CoA_acyltransferase"/>
</dbReference>
<protein>
    <submittedName>
        <fullName evidence="4">Putative acetyltransferase</fullName>
    </submittedName>
</protein>
<dbReference type="PANTHER" id="PTHR43877:SF2">
    <property type="entry name" value="AMINOALKYLPHOSPHONATE N-ACETYLTRANSFERASE-RELATED"/>
    <property type="match status" value="1"/>
</dbReference>
<evidence type="ECO:0000259" key="3">
    <source>
        <dbReference type="PROSITE" id="PS51186"/>
    </source>
</evidence>
<reference evidence="4 5" key="1">
    <citation type="submission" date="2018-06" db="EMBL/GenBank/DDBJ databases">
        <title>Genomic Encyclopedia of Type Strains, Phase III (KMG-III): the genomes of soil and plant-associated and newly described type strains.</title>
        <authorList>
            <person name="Whitman W."/>
        </authorList>
    </citation>
    <scope>NUCLEOTIDE SEQUENCE [LARGE SCALE GENOMIC DNA]</scope>
    <source>
        <strain evidence="4 5">CECT 9025</strain>
    </source>
</reference>
<dbReference type="AlphaFoldDB" id="A0A318SWZ6"/>
<name>A0A318SWZ6_9RHOB</name>
<dbReference type="PROSITE" id="PS51186">
    <property type="entry name" value="GNAT"/>
    <property type="match status" value="1"/>
</dbReference>
<proteinExistence type="predicted"/>
<dbReference type="InterPro" id="IPR050832">
    <property type="entry name" value="Bact_Acetyltransf"/>
</dbReference>
<accession>A0A318SWZ6</accession>
<evidence type="ECO:0000313" key="4">
    <source>
        <dbReference type="EMBL" id="PYE84916.1"/>
    </source>
</evidence>
<evidence type="ECO:0000256" key="1">
    <source>
        <dbReference type="ARBA" id="ARBA00022679"/>
    </source>
</evidence>
<keyword evidence="2" id="KW-0012">Acyltransferase</keyword>
<dbReference type="Proteomes" id="UP000248311">
    <property type="component" value="Unassembled WGS sequence"/>
</dbReference>
<dbReference type="CDD" id="cd04301">
    <property type="entry name" value="NAT_SF"/>
    <property type="match status" value="1"/>
</dbReference>
<evidence type="ECO:0000256" key="2">
    <source>
        <dbReference type="ARBA" id="ARBA00023315"/>
    </source>
</evidence>
<dbReference type="Pfam" id="PF00583">
    <property type="entry name" value="Acetyltransf_1"/>
    <property type="match status" value="1"/>
</dbReference>
<dbReference type="EMBL" id="QJTE01000002">
    <property type="protein sequence ID" value="PYE84916.1"/>
    <property type="molecule type" value="Genomic_DNA"/>
</dbReference>
<dbReference type="Gene3D" id="3.40.630.30">
    <property type="match status" value="1"/>
</dbReference>
<dbReference type="GO" id="GO:0016747">
    <property type="term" value="F:acyltransferase activity, transferring groups other than amino-acyl groups"/>
    <property type="evidence" value="ECO:0007669"/>
    <property type="project" value="InterPro"/>
</dbReference>
<gene>
    <name evidence="4" type="ORF">DFP88_102720</name>
</gene>
<evidence type="ECO:0000313" key="5">
    <source>
        <dbReference type="Proteomes" id="UP000248311"/>
    </source>
</evidence>
<sequence>MPAKIPATAVSGGGMSAPEAAGYTIAPARPRDPGPLALLQASQALMRRLYKPEENNFLQIEELEGPDIRFFAAHDAAGTPLGCCALQVKAGYGEVKSLFTAEEARGRGVALALLRRVEEAARAEGLPLLRLETGEALEAACRLYERQGFTRCGVFGSYADNGVSVFMEKRLPA</sequence>
<keyword evidence="5" id="KW-1185">Reference proteome</keyword>
<feature type="domain" description="N-acetyltransferase" evidence="3">
    <location>
        <begin position="23"/>
        <end position="172"/>
    </location>
</feature>
<dbReference type="InterPro" id="IPR000182">
    <property type="entry name" value="GNAT_dom"/>
</dbReference>